<dbReference type="Gene3D" id="1.25.40.10">
    <property type="entry name" value="Tetratricopeptide repeat domain"/>
    <property type="match status" value="2"/>
</dbReference>
<dbReference type="AlphaFoldDB" id="A0A6G0X722"/>
<sequence length="775" mass="88611">MNSEPEHPPAVTLAYFHRFVEIHGGRDAFQDLTTEDVCDRFILPFTESTKLSLVDHVSQEPDGQQFVQPTQWFVSHAWSYHFLDVLDALDNFVDENNLDQRVAFWFCAFNNNQHDIKGQIRSFEFWLGGFQGALTSSRQIVMVLSPWTNPVTLTRTWCVYEVYMSIVLNARFEIAMGKTQKMEFLQDMKSGLDQKEIFLKTLATINTQESTTTIASDRDHIFKLISDQVGFAKLDQMVLKVMQDWMVRTVKHQAEAAIDPEEKCQWHLSLGTVYNMTDNLVEAEIAFKTAADIHQESLPRSLWLGWSARHWEAYVKSRLLKPKETWEPLFKESLPMLKELLGPEHKSTLRAIRDEGESYCHFGDYATGMPLLEECFATQERVLGRDHVETLPTLLCAGMYKSRQGQLVEATQWLERAYKLHREIYGESNGETNICRGTLAVCYCRQGKYAQAEPLLLTSYDHHWRTLGPDHSNTCAALFNLSAILRFTGKYDTAEANLRFCKASYERMGETSWVMHCDRSLALVLFAQGRLDEAKEWFENVTQAYTAAVGPKHPFTQGALFDRYFLQLELPGGFTLMPETMEAFENALKASNIFHENWNGMSCHGCYTTVQGTMCTCSKCPRFAIRYCTKCMKTFQPPCGHAISSWTRVKPPARFIQEECLKLLAKQGNWDGFKQNAKEYDENCEKFNVLERIDLENLKSNQSPKRSHAMLVGLTAGALSPDVRHTDGMDGYHVMRTGLTLLTNLGAPGFRTERGEDPQSVRLFVLAPSLEHSSR</sequence>
<protein>
    <submittedName>
        <fullName evidence="1">Uncharacterized protein</fullName>
    </submittedName>
</protein>
<dbReference type="InterPro" id="IPR053137">
    <property type="entry name" value="NLR-like"/>
</dbReference>
<dbReference type="EMBL" id="VJMJ01000094">
    <property type="protein sequence ID" value="KAF0735635.1"/>
    <property type="molecule type" value="Genomic_DNA"/>
</dbReference>
<keyword evidence="2" id="KW-1185">Reference proteome</keyword>
<dbReference type="SUPFAM" id="SSF48452">
    <property type="entry name" value="TPR-like"/>
    <property type="match status" value="2"/>
</dbReference>
<dbReference type="PANTHER" id="PTHR46082:SF6">
    <property type="entry name" value="AAA+ ATPASE DOMAIN-CONTAINING PROTEIN-RELATED"/>
    <property type="match status" value="1"/>
</dbReference>
<organism evidence="1 2">
    <name type="scientific">Aphanomyces euteiches</name>
    <dbReference type="NCBI Taxonomy" id="100861"/>
    <lineage>
        <taxon>Eukaryota</taxon>
        <taxon>Sar</taxon>
        <taxon>Stramenopiles</taxon>
        <taxon>Oomycota</taxon>
        <taxon>Saprolegniomycetes</taxon>
        <taxon>Saprolegniales</taxon>
        <taxon>Verrucalvaceae</taxon>
        <taxon>Aphanomyces</taxon>
    </lineage>
</organism>
<dbReference type="Proteomes" id="UP000481153">
    <property type="component" value="Unassembled WGS sequence"/>
</dbReference>
<dbReference type="VEuPathDB" id="FungiDB:AeMF1_012725"/>
<dbReference type="Pfam" id="PF13424">
    <property type="entry name" value="TPR_12"/>
    <property type="match status" value="2"/>
</dbReference>
<name>A0A6G0X722_9STRA</name>
<reference evidence="1 2" key="1">
    <citation type="submission" date="2019-07" db="EMBL/GenBank/DDBJ databases">
        <title>Genomics analysis of Aphanomyces spp. identifies a new class of oomycete effector associated with host adaptation.</title>
        <authorList>
            <person name="Gaulin E."/>
        </authorList>
    </citation>
    <scope>NUCLEOTIDE SEQUENCE [LARGE SCALE GENOMIC DNA]</scope>
    <source>
        <strain evidence="1 2">ATCC 201684</strain>
    </source>
</reference>
<comment type="caution">
    <text evidence="1">The sequence shown here is derived from an EMBL/GenBank/DDBJ whole genome shotgun (WGS) entry which is preliminary data.</text>
</comment>
<proteinExistence type="predicted"/>
<dbReference type="Pfam" id="PF13374">
    <property type="entry name" value="TPR_10"/>
    <property type="match status" value="1"/>
</dbReference>
<dbReference type="InterPro" id="IPR011990">
    <property type="entry name" value="TPR-like_helical_dom_sf"/>
</dbReference>
<evidence type="ECO:0000313" key="2">
    <source>
        <dbReference type="Proteomes" id="UP000481153"/>
    </source>
</evidence>
<accession>A0A6G0X722</accession>
<gene>
    <name evidence="1" type="ORF">Ae201684_007953</name>
</gene>
<dbReference type="PANTHER" id="PTHR46082">
    <property type="entry name" value="ATP/GTP-BINDING PROTEIN-RELATED"/>
    <property type="match status" value="1"/>
</dbReference>
<evidence type="ECO:0000313" key="1">
    <source>
        <dbReference type="EMBL" id="KAF0735635.1"/>
    </source>
</evidence>